<protein>
    <submittedName>
        <fullName evidence="2">GNAT family N-acetyltransferase</fullName>
    </submittedName>
</protein>
<reference evidence="3 5" key="2">
    <citation type="submission" date="2020-02" db="EMBL/GenBank/DDBJ databases">
        <title>The WGS of Modestobacter muralis DSM 100205.</title>
        <authorList>
            <person name="Jiang Z."/>
        </authorList>
    </citation>
    <scope>NUCLEOTIDE SEQUENCE [LARGE SCALE GENOMIC DNA]</scope>
    <source>
        <strain evidence="3 5">DSM 100205</strain>
    </source>
</reference>
<reference evidence="2 4" key="1">
    <citation type="submission" date="2020-01" db="EMBL/GenBank/DDBJ databases">
        <title>the WGS Modestobacter muralis CPCC 204518.</title>
        <authorList>
            <person name="Jiang Z."/>
        </authorList>
    </citation>
    <scope>NUCLEOTIDE SEQUENCE [LARGE SCALE GENOMIC DNA]</scope>
    <source>
        <strain evidence="2 4">DSM 100205</strain>
    </source>
</reference>
<dbReference type="SUPFAM" id="SSF55729">
    <property type="entry name" value="Acyl-CoA N-acyltransferases (Nat)"/>
    <property type="match status" value="1"/>
</dbReference>
<dbReference type="EMBL" id="JAAGWB010000013">
    <property type="protein sequence ID" value="NEN50132.1"/>
    <property type="molecule type" value="Genomic_DNA"/>
</dbReference>
<dbReference type="Proteomes" id="UP000471152">
    <property type="component" value="Unassembled WGS sequence"/>
</dbReference>
<dbReference type="Gene3D" id="3.40.630.30">
    <property type="match status" value="1"/>
</dbReference>
<dbReference type="Pfam" id="PF00583">
    <property type="entry name" value="Acetyltransf_1"/>
    <property type="match status" value="1"/>
</dbReference>
<dbReference type="InterPro" id="IPR000182">
    <property type="entry name" value="GNAT_dom"/>
</dbReference>
<gene>
    <name evidence="3" type="ORF">G3R41_04115</name>
    <name evidence="2" type="ORF">GCU67_04115</name>
</gene>
<evidence type="ECO:0000313" key="2">
    <source>
        <dbReference type="EMBL" id="NEK93365.1"/>
    </source>
</evidence>
<keyword evidence="2" id="KW-0808">Transferase</keyword>
<feature type="domain" description="N-acetyltransferase" evidence="1">
    <location>
        <begin position="135"/>
        <end position="196"/>
    </location>
</feature>
<name>A0A6P0ER71_9ACTN</name>
<dbReference type="InterPro" id="IPR016181">
    <property type="entry name" value="Acyl_CoA_acyltransferase"/>
</dbReference>
<accession>A0A6P0ER71</accession>
<dbReference type="AlphaFoldDB" id="A0A6P0ER71"/>
<evidence type="ECO:0000259" key="1">
    <source>
        <dbReference type="Pfam" id="PF00583"/>
    </source>
</evidence>
<organism evidence="2 4">
    <name type="scientific">Modestobacter muralis</name>
    <dbReference type="NCBI Taxonomy" id="1608614"/>
    <lineage>
        <taxon>Bacteria</taxon>
        <taxon>Bacillati</taxon>
        <taxon>Actinomycetota</taxon>
        <taxon>Actinomycetes</taxon>
        <taxon>Geodermatophilales</taxon>
        <taxon>Geodermatophilaceae</taxon>
        <taxon>Modestobacter</taxon>
    </lineage>
</organism>
<evidence type="ECO:0000313" key="3">
    <source>
        <dbReference type="EMBL" id="NEN50132.1"/>
    </source>
</evidence>
<dbReference type="EMBL" id="JAAGWH010000013">
    <property type="protein sequence ID" value="NEK93365.1"/>
    <property type="molecule type" value="Genomic_DNA"/>
</dbReference>
<proteinExistence type="predicted"/>
<dbReference type="Proteomes" id="UP000468828">
    <property type="component" value="Unassembled WGS sequence"/>
</dbReference>
<comment type="caution">
    <text evidence="2">The sequence shown here is derived from an EMBL/GenBank/DDBJ whole genome shotgun (WGS) entry which is preliminary data.</text>
</comment>
<evidence type="ECO:0000313" key="4">
    <source>
        <dbReference type="Proteomes" id="UP000468828"/>
    </source>
</evidence>
<dbReference type="GO" id="GO:0016747">
    <property type="term" value="F:acyltransferase activity, transferring groups other than amino-acyl groups"/>
    <property type="evidence" value="ECO:0007669"/>
    <property type="project" value="InterPro"/>
</dbReference>
<keyword evidence="4" id="KW-1185">Reference proteome</keyword>
<evidence type="ECO:0000313" key="5">
    <source>
        <dbReference type="Proteomes" id="UP000471152"/>
    </source>
</evidence>
<sequence length="236" mass="25015">MIRPAEAADLSATAQAHVLLLPVGLFPSMGERFLRCWHRTFLRLPHGIALVAVDAGAGAGQVVGFLLGTTDQATHTDALLRDRRALMDLGASGLLALLRRPRLAARFARTRGRPWLRKLLQRRGSAVQPPEAHSVGPVAVLAAVAVQDSARGHGLGAALVHHFLAAAQAGGADVAELVTVVPHEGGTSAGFYECLGWCATGDRSTRDGTTVRTYAYPLRRPSRPPARDHVIGREGA</sequence>